<dbReference type="InterPro" id="IPR035979">
    <property type="entry name" value="RBD_domain_sf"/>
</dbReference>
<feature type="domain" description="RRM" evidence="7">
    <location>
        <begin position="725"/>
        <end position="821"/>
    </location>
</feature>
<evidence type="ECO:0000313" key="8">
    <source>
        <dbReference type="EMBL" id="GAX77255.1"/>
    </source>
</evidence>
<dbReference type="EMBL" id="BEGY01000023">
    <property type="protein sequence ID" value="GAX77255.1"/>
    <property type="molecule type" value="Genomic_DNA"/>
</dbReference>
<dbReference type="PANTHER" id="PTHR48039:SF5">
    <property type="entry name" value="RNA-BINDING PROTEIN 28"/>
    <property type="match status" value="1"/>
</dbReference>
<feature type="compositionally biased region" description="Polar residues" evidence="6">
    <location>
        <begin position="950"/>
        <end position="960"/>
    </location>
</feature>
<evidence type="ECO:0000256" key="1">
    <source>
        <dbReference type="ARBA" id="ARBA00004123"/>
    </source>
</evidence>
<dbReference type="InterPro" id="IPR012677">
    <property type="entry name" value="Nucleotide-bd_a/b_plait_sf"/>
</dbReference>
<organism evidence="8 9">
    <name type="scientific">Chlamydomonas eustigma</name>
    <dbReference type="NCBI Taxonomy" id="1157962"/>
    <lineage>
        <taxon>Eukaryota</taxon>
        <taxon>Viridiplantae</taxon>
        <taxon>Chlorophyta</taxon>
        <taxon>core chlorophytes</taxon>
        <taxon>Chlorophyceae</taxon>
        <taxon>CS clade</taxon>
        <taxon>Chlamydomonadales</taxon>
        <taxon>Chlamydomonadaceae</taxon>
        <taxon>Chlamydomonas</taxon>
    </lineage>
</organism>
<feature type="compositionally biased region" description="Acidic residues" evidence="6">
    <location>
        <begin position="459"/>
        <end position="481"/>
    </location>
</feature>
<feature type="region of interest" description="Disordered" evidence="6">
    <location>
        <begin position="900"/>
        <end position="1187"/>
    </location>
</feature>
<evidence type="ECO:0000256" key="5">
    <source>
        <dbReference type="PROSITE-ProRule" id="PRU00176"/>
    </source>
</evidence>
<evidence type="ECO:0000256" key="3">
    <source>
        <dbReference type="ARBA" id="ARBA00022884"/>
    </source>
</evidence>
<keyword evidence="3 5" id="KW-0694">RNA-binding</keyword>
<dbReference type="InterPro" id="IPR051945">
    <property type="entry name" value="RRM_MRD1_RNA_proc_ribogen"/>
</dbReference>
<name>A0A250X2H2_9CHLO</name>
<dbReference type="Proteomes" id="UP000232323">
    <property type="component" value="Unassembled WGS sequence"/>
</dbReference>
<dbReference type="CDD" id="cd12416">
    <property type="entry name" value="RRM4_RBM28_like"/>
    <property type="match status" value="1"/>
</dbReference>
<keyword evidence="9" id="KW-1185">Reference proteome</keyword>
<feature type="compositionally biased region" description="Basic and acidic residues" evidence="6">
    <location>
        <begin position="1115"/>
        <end position="1135"/>
    </location>
</feature>
<sequence>MTADIVAKDIKTVFVRGVPFDYDEKALEEVFSDVGPIKSCFLVKLKGQEKHRGFGFVQFSLPEDAERAAQSLNGSQLAGRKLLVELADKRAPLETRKRKGGANADDSQQQETTVTQQKRRQQCASAAVLQNSSGEPLATDSSHQDHAKTTEAAARMKKGVKPKPSVTGAAVEVASAAVSAQDPPAASEDPAAAVGRKKHVKSISDVPSTKHRLLRAIAIGNLTTAVAPVAIAMALKLGTVEEVVSPAPEELIAKSKLRADGCTGEVAIIYYNTVKDALEAVTKLHGRRISPPKASSNQKGKQNKKGQKGSKGVELEATATTQDTEGTGSVPEAVPAAAPAVTLWCRQVSGEGAHIKKFRVIVRNLPFKITEKAVRAAVEKAAGFVWEFTLPRGPDGRLKGFAFASFTCLAHAQKAIQNLNGKPIEGRVVAVDWAVEKDKYELAQKAGPGVEGKPVKDADADEESEGDDEEDGAVDDQVQDPEGERQMLRKVLGSVMEEEEEGEEEDGGGDKEEEIDEEAGASKSKPGSRKATEAAKMTQDNAALMLKPRLTELEIQSRKDPEYLGRTVFIRGLSLDVTQIELQARMEVYGPVQMCRVVMDKASGKPKGTAFIEFKTGADAAKAAAACDRGRKGIGPGITLSGRQLDVDMAVNQDDARAISAGRANGKSSQEGKDKRNLYLAKEGIITEGSAAWDSLSDADKEKRKRAAQEMKQKLRSPNFMLSATRLSIRNLPYSVDETQLRLLAAAAVTERAKNEKPRIMSVKLLREADKLGPDGKPRSKGMGFVDFADHAHAVAALRQLNNNPKPFGANRRPIVEFSVENVKVLKKLEEIQTKKAASKAAAKAQKKDKQKKKKAEGVLAAKDSQIARKEGSNRALAVNGSKTQQLTLEAADSAVAAKAQKAGSKRKQHKDKESNVDTASAAELHSVKRLPKRQKTQADGLHTAGLVADTTSLPNFTTDSKGKGAESASAEKVQPDPQENPSTSQQALSKAQQKKEQLKKMREKQKKQRLRRKEAAKAVAVHSEVGGPATAAKVKKAHGMSEVAQSAQALASSGNGMVGSAARKPQGSTQRGKRMVEENKSQTAPAGSGGNGNKGLNASQKSGGLGGVGSSGKGRVDAAIDQLAERSLVEEPGRANRRRSRSKDTDRLDTLVEDFKAKYFGGSASSKTQAKNKQGQGSEGLRRWFE</sequence>
<feature type="domain" description="RRM" evidence="7">
    <location>
        <begin position="566"/>
        <end position="652"/>
    </location>
</feature>
<dbReference type="STRING" id="1157962.A0A250X2H2"/>
<evidence type="ECO:0000256" key="4">
    <source>
        <dbReference type="ARBA" id="ARBA00023242"/>
    </source>
</evidence>
<proteinExistence type="predicted"/>
<protein>
    <recommendedName>
        <fullName evidence="7">RRM domain-containing protein</fullName>
    </recommendedName>
</protein>
<dbReference type="GO" id="GO:0005634">
    <property type="term" value="C:nucleus"/>
    <property type="evidence" value="ECO:0007669"/>
    <property type="project" value="UniProtKB-SubCell"/>
</dbReference>
<feature type="region of interest" description="Disordered" evidence="6">
    <location>
        <begin position="285"/>
        <end position="314"/>
    </location>
</feature>
<dbReference type="GO" id="GO:0003729">
    <property type="term" value="F:mRNA binding"/>
    <property type="evidence" value="ECO:0007669"/>
    <property type="project" value="TreeGrafter"/>
</dbReference>
<dbReference type="OrthoDB" id="439808at2759"/>
<feature type="compositionally biased region" description="Basic residues" evidence="6">
    <location>
        <begin position="1002"/>
        <end position="1015"/>
    </location>
</feature>
<feature type="compositionally biased region" description="Gly residues" evidence="6">
    <location>
        <begin position="1104"/>
        <end position="1113"/>
    </location>
</feature>
<dbReference type="CDD" id="cd12414">
    <property type="entry name" value="RRM2_RBM28_like"/>
    <property type="match status" value="1"/>
</dbReference>
<feature type="compositionally biased region" description="Polar residues" evidence="6">
    <location>
        <begin position="1044"/>
        <end position="1056"/>
    </location>
</feature>
<dbReference type="Pfam" id="PF00076">
    <property type="entry name" value="RRM_1"/>
    <property type="match status" value="3"/>
</dbReference>
<reference evidence="8 9" key="1">
    <citation type="submission" date="2017-08" db="EMBL/GenBank/DDBJ databases">
        <title>Acidophilic green algal genome provides insights into adaptation to an acidic environment.</title>
        <authorList>
            <person name="Hirooka S."/>
            <person name="Hirose Y."/>
            <person name="Kanesaki Y."/>
            <person name="Higuchi S."/>
            <person name="Fujiwara T."/>
            <person name="Onuma R."/>
            <person name="Era A."/>
            <person name="Ohbayashi R."/>
            <person name="Uzuka A."/>
            <person name="Nozaki H."/>
            <person name="Yoshikawa H."/>
            <person name="Miyagishima S.Y."/>
        </authorList>
    </citation>
    <scope>NUCLEOTIDE SEQUENCE [LARGE SCALE GENOMIC DNA]</scope>
    <source>
        <strain evidence="8 9">NIES-2499</strain>
    </source>
</reference>
<dbReference type="SMART" id="SM00360">
    <property type="entry name" value="RRM"/>
    <property type="match status" value="4"/>
</dbReference>
<dbReference type="PROSITE" id="PS50102">
    <property type="entry name" value="RRM"/>
    <property type="match status" value="4"/>
</dbReference>
<feature type="compositionally biased region" description="Acidic residues" evidence="6">
    <location>
        <begin position="496"/>
        <end position="519"/>
    </location>
</feature>
<evidence type="ECO:0000256" key="6">
    <source>
        <dbReference type="SAM" id="MobiDB-lite"/>
    </source>
</evidence>
<evidence type="ECO:0000313" key="9">
    <source>
        <dbReference type="Proteomes" id="UP000232323"/>
    </source>
</evidence>
<dbReference type="AlphaFoldDB" id="A0A250X2H2"/>
<feature type="compositionally biased region" description="Polar residues" evidence="6">
    <location>
        <begin position="1164"/>
        <end position="1177"/>
    </location>
</feature>
<comment type="caution">
    <text evidence="8">The sequence shown here is derived from an EMBL/GenBank/DDBJ whole genome shotgun (WGS) entry which is preliminary data.</text>
</comment>
<keyword evidence="4" id="KW-0539">Nucleus</keyword>
<evidence type="ECO:0000259" key="7">
    <source>
        <dbReference type="PROSITE" id="PS50102"/>
    </source>
</evidence>
<comment type="subcellular location">
    <subcellularLocation>
        <location evidence="1">Nucleus</location>
    </subcellularLocation>
</comment>
<feature type="compositionally biased region" description="Polar residues" evidence="6">
    <location>
        <begin position="105"/>
        <end position="134"/>
    </location>
</feature>
<accession>A0A250X2H2</accession>
<dbReference type="PANTHER" id="PTHR48039">
    <property type="entry name" value="RNA-BINDING MOTIF PROTEIN 14B"/>
    <property type="match status" value="1"/>
</dbReference>
<dbReference type="CDD" id="cd12413">
    <property type="entry name" value="RRM1_RBM28_like"/>
    <property type="match status" value="1"/>
</dbReference>
<feature type="domain" description="RRM" evidence="7">
    <location>
        <begin position="11"/>
        <end position="89"/>
    </location>
</feature>
<feature type="domain" description="RRM" evidence="7">
    <location>
        <begin position="358"/>
        <end position="436"/>
    </location>
</feature>
<dbReference type="InterPro" id="IPR000504">
    <property type="entry name" value="RRM_dom"/>
</dbReference>
<feature type="region of interest" description="Disordered" evidence="6">
    <location>
        <begin position="91"/>
        <end position="165"/>
    </location>
</feature>
<keyword evidence="2" id="KW-0677">Repeat</keyword>
<dbReference type="Gene3D" id="3.30.70.330">
    <property type="match status" value="4"/>
</dbReference>
<dbReference type="SUPFAM" id="SSF54928">
    <property type="entry name" value="RNA-binding domain, RBD"/>
    <property type="match status" value="3"/>
</dbReference>
<feature type="region of interest" description="Disordered" evidence="6">
    <location>
        <begin position="445"/>
        <end position="535"/>
    </location>
</feature>
<gene>
    <name evidence="8" type="ORF">CEUSTIGMA_g4701.t1</name>
</gene>
<dbReference type="FunFam" id="3.30.70.330:FF:000182">
    <property type="entry name" value="RNA-binding motif protein 28"/>
    <property type="match status" value="1"/>
</dbReference>
<evidence type="ECO:0000256" key="2">
    <source>
        <dbReference type="ARBA" id="ARBA00022737"/>
    </source>
</evidence>
<feature type="compositionally biased region" description="Basic and acidic residues" evidence="6">
    <location>
        <begin position="1143"/>
        <end position="1158"/>
    </location>
</feature>